<evidence type="ECO:0000256" key="2">
    <source>
        <dbReference type="ARBA" id="ARBA00001947"/>
    </source>
</evidence>
<dbReference type="SMART" id="SM00341">
    <property type="entry name" value="HRDC"/>
    <property type="match status" value="1"/>
</dbReference>
<dbReference type="GO" id="GO:0005737">
    <property type="term" value="C:cytoplasm"/>
    <property type="evidence" value="ECO:0007669"/>
    <property type="project" value="TreeGrafter"/>
</dbReference>
<dbReference type="GO" id="GO:0009378">
    <property type="term" value="F:four-way junction helicase activity"/>
    <property type="evidence" value="ECO:0007669"/>
    <property type="project" value="TreeGrafter"/>
</dbReference>
<dbReference type="InterPro" id="IPR027417">
    <property type="entry name" value="P-loop_NTPase"/>
</dbReference>
<feature type="domain" description="Helicase C-terminal" evidence="20">
    <location>
        <begin position="224"/>
        <end position="382"/>
    </location>
</feature>
<dbReference type="Gene3D" id="1.10.150.80">
    <property type="entry name" value="HRDC domain"/>
    <property type="match status" value="1"/>
</dbReference>
<dbReference type="InterPro" id="IPR011545">
    <property type="entry name" value="DEAD/DEAH_box_helicase_dom"/>
</dbReference>
<dbReference type="SMART" id="SM00490">
    <property type="entry name" value="HELICc"/>
    <property type="match status" value="1"/>
</dbReference>
<dbReference type="InterPro" id="IPR044876">
    <property type="entry name" value="HRDC_dom_sf"/>
</dbReference>
<dbReference type="Pfam" id="PF16124">
    <property type="entry name" value="RecQ_Zn_bind"/>
    <property type="match status" value="1"/>
</dbReference>
<keyword evidence="14" id="KW-0413">Isomerase</keyword>
<keyword evidence="5" id="KW-0547">Nucleotide-binding</keyword>
<dbReference type="GO" id="GO:0046872">
    <property type="term" value="F:metal ion binding"/>
    <property type="evidence" value="ECO:0007669"/>
    <property type="project" value="UniProtKB-KW"/>
</dbReference>
<keyword evidence="11" id="KW-0238">DNA-binding</keyword>
<keyword evidence="13" id="KW-0234">DNA repair</keyword>
<dbReference type="GO" id="GO:0003677">
    <property type="term" value="F:DNA binding"/>
    <property type="evidence" value="ECO:0007669"/>
    <property type="project" value="UniProtKB-KW"/>
</dbReference>
<dbReference type="GO" id="GO:0006310">
    <property type="term" value="P:DNA recombination"/>
    <property type="evidence" value="ECO:0007669"/>
    <property type="project" value="UniProtKB-UniRule"/>
</dbReference>
<reference evidence="21 22" key="1">
    <citation type="submission" date="2016-10" db="EMBL/GenBank/DDBJ databases">
        <authorList>
            <person name="de Groot N.N."/>
        </authorList>
    </citation>
    <scope>NUCLEOTIDE SEQUENCE [LARGE SCALE GENOMIC DNA]</scope>
    <source>
        <strain evidence="21 22">DSM 25927</strain>
    </source>
</reference>
<keyword evidence="12" id="KW-0233">DNA recombination</keyword>
<feature type="domain" description="Helicase ATP-binding" evidence="19">
    <location>
        <begin position="33"/>
        <end position="206"/>
    </location>
</feature>
<evidence type="ECO:0000256" key="16">
    <source>
        <dbReference type="NCBIfam" id="TIGR01389"/>
    </source>
</evidence>
<dbReference type="Pfam" id="PF00270">
    <property type="entry name" value="DEAD"/>
    <property type="match status" value="1"/>
</dbReference>
<dbReference type="GO" id="GO:0016787">
    <property type="term" value="F:hydrolase activity"/>
    <property type="evidence" value="ECO:0007669"/>
    <property type="project" value="UniProtKB-KW"/>
</dbReference>
<dbReference type="NCBIfam" id="TIGR00614">
    <property type="entry name" value="recQ_fam"/>
    <property type="match status" value="1"/>
</dbReference>
<dbReference type="Proteomes" id="UP000199233">
    <property type="component" value="Unassembled WGS sequence"/>
</dbReference>
<dbReference type="InterPro" id="IPR018982">
    <property type="entry name" value="RQC_domain"/>
</dbReference>
<dbReference type="RefSeq" id="WP_093281393.1">
    <property type="nucleotide sequence ID" value="NZ_FOFS01000001.1"/>
</dbReference>
<evidence type="ECO:0000256" key="11">
    <source>
        <dbReference type="ARBA" id="ARBA00023125"/>
    </source>
</evidence>
<evidence type="ECO:0000259" key="20">
    <source>
        <dbReference type="PROSITE" id="PS51194"/>
    </source>
</evidence>
<dbReference type="Gene3D" id="3.40.50.300">
    <property type="entry name" value="P-loop containing nucleotide triphosphate hydrolases"/>
    <property type="match status" value="2"/>
</dbReference>
<dbReference type="InterPro" id="IPR036388">
    <property type="entry name" value="WH-like_DNA-bd_sf"/>
</dbReference>
<evidence type="ECO:0000313" key="21">
    <source>
        <dbReference type="EMBL" id="SEP78026.1"/>
    </source>
</evidence>
<keyword evidence="4" id="KW-0479">Metal-binding</keyword>
<keyword evidence="22" id="KW-1185">Reference proteome</keyword>
<feature type="region of interest" description="Disordered" evidence="17">
    <location>
        <begin position="518"/>
        <end position="543"/>
    </location>
</feature>
<gene>
    <name evidence="21" type="ORF">SAMN04488038_101464</name>
</gene>
<dbReference type="SUPFAM" id="SSF52540">
    <property type="entry name" value="P-loop containing nucleoside triphosphate hydrolases"/>
    <property type="match status" value="2"/>
</dbReference>
<dbReference type="InterPro" id="IPR032284">
    <property type="entry name" value="RecQ_Zn-bd"/>
</dbReference>
<evidence type="ECO:0000256" key="17">
    <source>
        <dbReference type="SAM" id="MobiDB-lite"/>
    </source>
</evidence>
<protein>
    <recommendedName>
        <fullName evidence="16">DNA helicase RecQ</fullName>
        <ecNumber evidence="16">5.6.2.4</ecNumber>
    </recommendedName>
</protein>
<evidence type="ECO:0000259" key="19">
    <source>
        <dbReference type="PROSITE" id="PS51192"/>
    </source>
</evidence>
<evidence type="ECO:0000259" key="18">
    <source>
        <dbReference type="PROSITE" id="PS50967"/>
    </source>
</evidence>
<dbReference type="Pfam" id="PF00570">
    <property type="entry name" value="HRDC"/>
    <property type="match status" value="1"/>
</dbReference>
<dbReference type="FunFam" id="3.40.50.300:FF:000296">
    <property type="entry name" value="ATP-dependent DNA helicase RecQ"/>
    <property type="match status" value="1"/>
</dbReference>
<evidence type="ECO:0000256" key="3">
    <source>
        <dbReference type="ARBA" id="ARBA00005446"/>
    </source>
</evidence>
<keyword evidence="6" id="KW-0227">DNA damage</keyword>
<comment type="similarity">
    <text evidence="3">Belongs to the helicase family. RecQ subfamily.</text>
</comment>
<keyword evidence="9" id="KW-0862">Zinc</keyword>
<dbReference type="EMBL" id="FOFS01000001">
    <property type="protein sequence ID" value="SEP78026.1"/>
    <property type="molecule type" value="Genomic_DNA"/>
</dbReference>
<name>A0A1H9AMN9_9GAMM</name>
<dbReference type="Pfam" id="PF09382">
    <property type="entry name" value="RQC"/>
    <property type="match status" value="1"/>
</dbReference>
<dbReference type="FunFam" id="1.10.150.80:FF:000002">
    <property type="entry name" value="ATP-dependent DNA helicase RecQ"/>
    <property type="match status" value="1"/>
</dbReference>
<dbReference type="SMART" id="SM00956">
    <property type="entry name" value="RQC"/>
    <property type="match status" value="1"/>
</dbReference>
<dbReference type="STRING" id="489703.SAMN04488038_101464"/>
<dbReference type="AlphaFoldDB" id="A0A1H9AMN9"/>
<dbReference type="InterPro" id="IPR014001">
    <property type="entry name" value="Helicase_ATP-bd"/>
</dbReference>
<evidence type="ECO:0000256" key="8">
    <source>
        <dbReference type="ARBA" id="ARBA00022806"/>
    </source>
</evidence>
<sequence length="624" mass="69728">MSALPDHAADPLHAELKRWFGFDHFRPGQEAVVRDALAGRDLLAIMPTGGGKSLCFQLPALLRPGLMLVVSPLIALMQDQVRLLQEMGIAATFLNSSLSGQEAGARIAALQRGEYKLLYLAPERLLMPEFLDGLLPRLLGSVGIGALTIDEAHCVSEWGHDFRPEYRQLGSLRAHLPQVPVFAFTATATQRVRQDIVAQLQLHEPALHLSSFNRPNLYYAVRPKTSQTYAELLKQAREGGSGIIYCLSRKRVDELAARLAADGISVLAYHAGLNAETRRTHQERFIRDDVQVMIATVAFGMGINKPDVRWVLHYDLPRSIEGYYQEAGRAGRDGEPARCVLYFGLGDIHTAEYFIAQKIHPQTGEPLEQEQRVARQQLRQVLDYAESSECRRAVQLRYFGESFSGNCGACDNCTEPRVLEDWTLEAQQLLSCVARLAQRGERYGAAHVIDILRGSQGQKLIDRGHQQLSTYGIGKSRSQDQWRVLLRACLHQGLLDETTDGYPVLKLNNDSRAVLKGERRVQLAPPPERQRKEKRKTRSAAPALAPGDLSLFETLRALRKSLADEQNLPPYMVFSDASLREMAQTQPQTLTAFAEINGVGSRKLEQYGQSFVRTIREYVESQPG</sequence>
<dbReference type="GO" id="GO:0043138">
    <property type="term" value="F:3'-5' DNA helicase activity"/>
    <property type="evidence" value="ECO:0007669"/>
    <property type="project" value="UniProtKB-EC"/>
</dbReference>
<dbReference type="GO" id="GO:0006260">
    <property type="term" value="P:DNA replication"/>
    <property type="evidence" value="ECO:0007669"/>
    <property type="project" value="InterPro"/>
</dbReference>
<dbReference type="InterPro" id="IPR006293">
    <property type="entry name" value="DNA_helicase_ATP-dep_RecQ_bac"/>
</dbReference>
<evidence type="ECO:0000256" key="10">
    <source>
        <dbReference type="ARBA" id="ARBA00022840"/>
    </source>
</evidence>
<evidence type="ECO:0000256" key="7">
    <source>
        <dbReference type="ARBA" id="ARBA00022801"/>
    </source>
</evidence>
<dbReference type="GO" id="GO:0043590">
    <property type="term" value="C:bacterial nucleoid"/>
    <property type="evidence" value="ECO:0007669"/>
    <property type="project" value="TreeGrafter"/>
</dbReference>
<evidence type="ECO:0000256" key="9">
    <source>
        <dbReference type="ARBA" id="ARBA00022833"/>
    </source>
</evidence>
<dbReference type="GO" id="GO:0006281">
    <property type="term" value="P:DNA repair"/>
    <property type="evidence" value="ECO:0007669"/>
    <property type="project" value="UniProtKB-KW"/>
</dbReference>
<organism evidence="21 22">
    <name type="scientific">Solimonas aquatica</name>
    <dbReference type="NCBI Taxonomy" id="489703"/>
    <lineage>
        <taxon>Bacteria</taxon>
        <taxon>Pseudomonadati</taxon>
        <taxon>Pseudomonadota</taxon>
        <taxon>Gammaproteobacteria</taxon>
        <taxon>Nevskiales</taxon>
        <taxon>Nevskiaceae</taxon>
        <taxon>Solimonas</taxon>
    </lineage>
</organism>
<dbReference type="GO" id="GO:0030894">
    <property type="term" value="C:replisome"/>
    <property type="evidence" value="ECO:0007669"/>
    <property type="project" value="TreeGrafter"/>
</dbReference>
<keyword evidence="10" id="KW-0067">ATP-binding</keyword>
<dbReference type="OrthoDB" id="9760034at2"/>
<evidence type="ECO:0000256" key="13">
    <source>
        <dbReference type="ARBA" id="ARBA00023204"/>
    </source>
</evidence>
<dbReference type="SUPFAM" id="SSF47819">
    <property type="entry name" value="HRDC-like"/>
    <property type="match status" value="1"/>
</dbReference>
<comment type="cofactor">
    <cofactor evidence="1">
        <name>Mg(2+)</name>
        <dbReference type="ChEBI" id="CHEBI:18420"/>
    </cofactor>
</comment>
<dbReference type="InterPro" id="IPR001650">
    <property type="entry name" value="Helicase_C-like"/>
</dbReference>
<evidence type="ECO:0000256" key="15">
    <source>
        <dbReference type="ARBA" id="ARBA00034617"/>
    </source>
</evidence>
<dbReference type="PROSITE" id="PS51194">
    <property type="entry name" value="HELICASE_CTER"/>
    <property type="match status" value="1"/>
</dbReference>
<dbReference type="PROSITE" id="PS51192">
    <property type="entry name" value="HELICASE_ATP_BIND_1"/>
    <property type="match status" value="1"/>
</dbReference>
<dbReference type="PANTHER" id="PTHR13710:SF105">
    <property type="entry name" value="ATP-DEPENDENT DNA HELICASE Q1"/>
    <property type="match status" value="1"/>
</dbReference>
<evidence type="ECO:0000256" key="14">
    <source>
        <dbReference type="ARBA" id="ARBA00023235"/>
    </source>
</evidence>
<dbReference type="Pfam" id="PF00271">
    <property type="entry name" value="Helicase_C"/>
    <property type="match status" value="1"/>
</dbReference>
<comment type="catalytic activity">
    <reaction evidence="15">
        <text>Couples ATP hydrolysis with the unwinding of duplex DNA by translocating in the 3'-5' direction.</text>
        <dbReference type="EC" id="5.6.2.4"/>
    </reaction>
</comment>
<dbReference type="CDD" id="cd17920">
    <property type="entry name" value="DEXHc_RecQ"/>
    <property type="match status" value="1"/>
</dbReference>
<dbReference type="InterPro" id="IPR010997">
    <property type="entry name" value="HRDC-like_sf"/>
</dbReference>
<feature type="domain" description="HRDC" evidence="18">
    <location>
        <begin position="545"/>
        <end position="624"/>
    </location>
</feature>
<evidence type="ECO:0000256" key="5">
    <source>
        <dbReference type="ARBA" id="ARBA00022741"/>
    </source>
</evidence>
<dbReference type="EC" id="5.6.2.4" evidence="16"/>
<dbReference type="PANTHER" id="PTHR13710">
    <property type="entry name" value="DNA HELICASE RECQ FAMILY MEMBER"/>
    <property type="match status" value="1"/>
</dbReference>
<dbReference type="SMART" id="SM00487">
    <property type="entry name" value="DEXDc"/>
    <property type="match status" value="1"/>
</dbReference>
<dbReference type="NCBIfam" id="TIGR01389">
    <property type="entry name" value="recQ"/>
    <property type="match status" value="1"/>
</dbReference>
<proteinExistence type="inferred from homology"/>
<evidence type="ECO:0000256" key="6">
    <source>
        <dbReference type="ARBA" id="ARBA00022763"/>
    </source>
</evidence>
<dbReference type="GO" id="GO:0009432">
    <property type="term" value="P:SOS response"/>
    <property type="evidence" value="ECO:0007669"/>
    <property type="project" value="UniProtKB-UniRule"/>
</dbReference>
<dbReference type="PROSITE" id="PS50967">
    <property type="entry name" value="HRDC"/>
    <property type="match status" value="1"/>
</dbReference>
<evidence type="ECO:0000256" key="12">
    <source>
        <dbReference type="ARBA" id="ARBA00023172"/>
    </source>
</evidence>
<dbReference type="Gene3D" id="1.10.10.10">
    <property type="entry name" value="Winged helix-like DNA-binding domain superfamily/Winged helix DNA-binding domain"/>
    <property type="match status" value="1"/>
</dbReference>
<dbReference type="FunFam" id="3.40.50.300:FF:000156">
    <property type="entry name" value="ATP-dependent DNA helicase recQ"/>
    <property type="match status" value="1"/>
</dbReference>
<accession>A0A1H9AMN9</accession>
<dbReference type="GO" id="GO:0005524">
    <property type="term" value="F:ATP binding"/>
    <property type="evidence" value="ECO:0007669"/>
    <property type="project" value="UniProtKB-KW"/>
</dbReference>
<evidence type="ECO:0000313" key="22">
    <source>
        <dbReference type="Proteomes" id="UP000199233"/>
    </source>
</evidence>
<dbReference type="InterPro" id="IPR004589">
    <property type="entry name" value="DNA_helicase_ATP-dep_RecQ"/>
</dbReference>
<dbReference type="InterPro" id="IPR002121">
    <property type="entry name" value="HRDC_dom"/>
</dbReference>
<comment type="cofactor">
    <cofactor evidence="2">
        <name>Zn(2+)</name>
        <dbReference type="ChEBI" id="CHEBI:29105"/>
    </cofactor>
</comment>
<dbReference type="CDD" id="cd18794">
    <property type="entry name" value="SF2_C_RecQ"/>
    <property type="match status" value="1"/>
</dbReference>
<keyword evidence="7" id="KW-0378">Hydrolase</keyword>
<evidence type="ECO:0000256" key="4">
    <source>
        <dbReference type="ARBA" id="ARBA00022723"/>
    </source>
</evidence>
<evidence type="ECO:0000256" key="1">
    <source>
        <dbReference type="ARBA" id="ARBA00001946"/>
    </source>
</evidence>
<keyword evidence="8 21" id="KW-0347">Helicase</keyword>